<evidence type="ECO:0000259" key="16">
    <source>
        <dbReference type="PROSITE" id="PS50135"/>
    </source>
</evidence>
<comment type="function">
    <text evidence="10">Required for selective autophagy activation by ubiquitinated proteins. Implicated in sigma rhabdovirus multiplication and necessary for male fertility. Involved in activating transcription of Drs.</text>
</comment>
<dbReference type="PROSITE" id="PS51745">
    <property type="entry name" value="PB1"/>
    <property type="match status" value="1"/>
</dbReference>
<reference evidence="18 19" key="1">
    <citation type="submission" date="2024-11" db="EMBL/GenBank/DDBJ databases">
        <title>Chromosome-level genome assembly of the freshwater bivalve Anodonta woodiana.</title>
        <authorList>
            <person name="Chen X."/>
        </authorList>
    </citation>
    <scope>NUCLEOTIDE SEQUENCE [LARGE SCALE GENOMIC DNA]</scope>
    <source>
        <strain evidence="18">MN2024</strain>
        <tissue evidence="18">Gills</tissue>
    </source>
</reference>
<feature type="compositionally biased region" description="Basic and acidic residues" evidence="15">
    <location>
        <begin position="291"/>
        <end position="306"/>
    </location>
</feature>
<dbReference type="InterPro" id="IPR043145">
    <property type="entry name" value="Znf_ZZ_sf"/>
</dbReference>
<dbReference type="InterPro" id="IPR009060">
    <property type="entry name" value="UBA-like_sf"/>
</dbReference>
<evidence type="ECO:0000256" key="8">
    <source>
        <dbReference type="ARBA" id="ARBA00023163"/>
    </source>
</evidence>
<keyword evidence="3" id="KW-0963">Cytoplasm</keyword>
<evidence type="ECO:0000256" key="11">
    <source>
        <dbReference type="ARBA" id="ARBA00062450"/>
    </source>
</evidence>
<keyword evidence="8" id="KW-0804">Transcription</keyword>
<feature type="compositionally biased region" description="Polar residues" evidence="15">
    <location>
        <begin position="307"/>
        <end position="327"/>
    </location>
</feature>
<evidence type="ECO:0000256" key="6">
    <source>
        <dbReference type="ARBA" id="ARBA00022771"/>
    </source>
</evidence>
<dbReference type="InterPro" id="IPR000433">
    <property type="entry name" value="Znf_ZZ"/>
</dbReference>
<dbReference type="SMART" id="SM00291">
    <property type="entry name" value="ZnF_ZZ"/>
    <property type="match status" value="1"/>
</dbReference>
<dbReference type="FunFam" id="3.10.20.90:FF:000320">
    <property type="entry name" value="Predicted protein"/>
    <property type="match status" value="1"/>
</dbReference>
<accession>A0ABD3VJ83</accession>
<dbReference type="FunFam" id="3.30.60.90:FF:000016">
    <property type="entry name" value="Refractory to sigma P"/>
    <property type="match status" value="1"/>
</dbReference>
<dbReference type="Gene3D" id="3.30.60.90">
    <property type="match status" value="1"/>
</dbReference>
<dbReference type="Pfam" id="PF16577">
    <property type="entry name" value="UBA_5"/>
    <property type="match status" value="1"/>
</dbReference>
<evidence type="ECO:0000256" key="13">
    <source>
        <dbReference type="ARBA" id="ARBA00081379"/>
    </source>
</evidence>
<evidence type="ECO:0000313" key="19">
    <source>
        <dbReference type="Proteomes" id="UP001634394"/>
    </source>
</evidence>
<dbReference type="GO" id="GO:0008270">
    <property type="term" value="F:zinc ion binding"/>
    <property type="evidence" value="ECO:0007669"/>
    <property type="project" value="UniProtKB-KW"/>
</dbReference>
<dbReference type="SUPFAM" id="SSF57850">
    <property type="entry name" value="RING/U-box"/>
    <property type="match status" value="1"/>
</dbReference>
<evidence type="ECO:0000256" key="4">
    <source>
        <dbReference type="ARBA" id="ARBA00022723"/>
    </source>
</evidence>
<evidence type="ECO:0000256" key="3">
    <source>
        <dbReference type="ARBA" id="ARBA00022490"/>
    </source>
</evidence>
<dbReference type="CDD" id="cd02340">
    <property type="entry name" value="ZZ_NBR1_like"/>
    <property type="match status" value="1"/>
</dbReference>
<dbReference type="Pfam" id="PF00569">
    <property type="entry name" value="ZZ"/>
    <property type="match status" value="1"/>
</dbReference>
<keyword evidence="19" id="KW-1185">Reference proteome</keyword>
<gene>
    <name evidence="18" type="ORF">ACJMK2_010693</name>
</gene>
<dbReference type="EMBL" id="JBJQND010000012">
    <property type="protein sequence ID" value="KAL3860593.1"/>
    <property type="molecule type" value="Genomic_DNA"/>
</dbReference>
<feature type="compositionally biased region" description="Basic residues" evidence="15">
    <location>
        <begin position="268"/>
        <end position="278"/>
    </location>
</feature>
<proteinExistence type="predicted"/>
<evidence type="ECO:0000256" key="5">
    <source>
        <dbReference type="ARBA" id="ARBA00022737"/>
    </source>
</evidence>
<dbReference type="PROSITE" id="PS50135">
    <property type="entry name" value="ZF_ZZ_2"/>
    <property type="match status" value="1"/>
</dbReference>
<keyword evidence="7" id="KW-0862">Zinc</keyword>
<evidence type="ECO:0000256" key="12">
    <source>
        <dbReference type="ARBA" id="ARBA00071657"/>
    </source>
</evidence>
<dbReference type="SUPFAM" id="SSF54277">
    <property type="entry name" value="CAD &amp; PB1 domains"/>
    <property type="match status" value="1"/>
</dbReference>
<dbReference type="SUPFAM" id="SSF46934">
    <property type="entry name" value="UBA-like"/>
    <property type="match status" value="1"/>
</dbReference>
<keyword evidence="6 14" id="KW-0863">Zinc-finger</keyword>
<comment type="subunit">
    <text evidence="11">Interacts with aPKC and Traf6.</text>
</comment>
<dbReference type="PROSITE" id="PS01357">
    <property type="entry name" value="ZF_ZZ_1"/>
    <property type="match status" value="1"/>
</dbReference>
<dbReference type="PANTHER" id="PTHR15090:SF0">
    <property type="entry name" value="SEQUESTOSOME-1"/>
    <property type="match status" value="1"/>
</dbReference>
<evidence type="ECO:0000256" key="10">
    <source>
        <dbReference type="ARBA" id="ARBA00054138"/>
    </source>
</evidence>
<dbReference type="FunFam" id="1.10.8.10:FF:000034">
    <property type="entry name" value="Sequestosome 1"/>
    <property type="match status" value="1"/>
</dbReference>
<dbReference type="GO" id="GO:0005634">
    <property type="term" value="C:nucleus"/>
    <property type="evidence" value="ECO:0007669"/>
    <property type="project" value="UniProtKB-SubCell"/>
</dbReference>
<protein>
    <recommendedName>
        <fullName evidence="12">Protein ref(2)P</fullName>
    </recommendedName>
    <alternativeName>
        <fullName evidence="13">Refractory to sigma P</fullName>
    </alternativeName>
</protein>
<feature type="region of interest" description="Disordered" evidence="15">
    <location>
        <begin position="252"/>
        <end position="345"/>
    </location>
</feature>
<dbReference type="InterPro" id="IPR000270">
    <property type="entry name" value="PB1_dom"/>
</dbReference>
<evidence type="ECO:0000259" key="17">
    <source>
        <dbReference type="PROSITE" id="PS51745"/>
    </source>
</evidence>
<keyword evidence="5" id="KW-0677">Repeat</keyword>
<evidence type="ECO:0000256" key="14">
    <source>
        <dbReference type="PROSITE-ProRule" id="PRU00228"/>
    </source>
</evidence>
<dbReference type="SMART" id="SM00666">
    <property type="entry name" value="PB1"/>
    <property type="match status" value="1"/>
</dbReference>
<dbReference type="Gene3D" id="3.10.20.90">
    <property type="entry name" value="Phosphatidylinositol 3-kinase Catalytic Subunit, Chain A, domain 1"/>
    <property type="match status" value="1"/>
</dbReference>
<organism evidence="18 19">
    <name type="scientific">Sinanodonta woodiana</name>
    <name type="common">Chinese pond mussel</name>
    <name type="synonym">Anodonta woodiana</name>
    <dbReference type="NCBI Taxonomy" id="1069815"/>
    <lineage>
        <taxon>Eukaryota</taxon>
        <taxon>Metazoa</taxon>
        <taxon>Spiralia</taxon>
        <taxon>Lophotrochozoa</taxon>
        <taxon>Mollusca</taxon>
        <taxon>Bivalvia</taxon>
        <taxon>Autobranchia</taxon>
        <taxon>Heteroconchia</taxon>
        <taxon>Palaeoheterodonta</taxon>
        <taxon>Unionida</taxon>
        <taxon>Unionoidea</taxon>
        <taxon>Unionidae</taxon>
        <taxon>Unioninae</taxon>
        <taxon>Sinanodonta</taxon>
    </lineage>
</organism>
<evidence type="ECO:0000256" key="15">
    <source>
        <dbReference type="SAM" id="MobiDB-lite"/>
    </source>
</evidence>
<sequence length="421" mass="47009">MSLTVKAFLHKSIAGEEEIRRFSVPTDVTSSYDYLSKKISDTFPSLRHGKFSLFWKDPENDVIAISSDEELLEALGYVEDSLFKIYIRENQASTSSGSFDRVHPGVICDGCDGPIVGIRYKCLTCPDYDLCSTCEQRGLHIEHNMMKIGTPLTRPSGCRDARQSFVGFPPHFHHWMHQFMRCMRSQDNPTCYNQKETCCGQNEARKKDDKTEIPVYEEQGEQATNIEGDDPMTTIGDGITAMLDLFGINVSDDTEHHGRPSGCGNHGPRGRCHGRRRPYQGSFHRFGTRSGCREKCRQQQGDHEPKPSTSGESTDTTANVETEQSPCPSFMKEKNSKSAGQTDNGWTLLTNAKETLTSDHNSQMIPDPELDPKIAEALQQMLAMGFNNDCGWLTSLLVSVNGDIGQALEVMKPKDSDSRMA</sequence>
<evidence type="ECO:0000256" key="1">
    <source>
        <dbReference type="ARBA" id="ARBA00004123"/>
    </source>
</evidence>
<dbReference type="PANTHER" id="PTHR15090">
    <property type="entry name" value="SEQUESTOSOME 1-RELATED"/>
    <property type="match status" value="1"/>
</dbReference>
<evidence type="ECO:0000256" key="9">
    <source>
        <dbReference type="ARBA" id="ARBA00023242"/>
    </source>
</evidence>
<dbReference type="Pfam" id="PF00564">
    <property type="entry name" value="PB1"/>
    <property type="match status" value="1"/>
</dbReference>
<evidence type="ECO:0000313" key="18">
    <source>
        <dbReference type="EMBL" id="KAL3860593.1"/>
    </source>
</evidence>
<dbReference type="AlphaFoldDB" id="A0ABD3VJ83"/>
<comment type="caution">
    <text evidence="18">The sequence shown here is derived from an EMBL/GenBank/DDBJ whole genome shotgun (WGS) entry which is preliminary data.</text>
</comment>
<evidence type="ECO:0000256" key="2">
    <source>
        <dbReference type="ARBA" id="ARBA00004496"/>
    </source>
</evidence>
<comment type="subcellular location">
    <subcellularLocation>
        <location evidence="2">Cytoplasm</location>
    </subcellularLocation>
    <subcellularLocation>
        <location evidence="1">Nucleus</location>
    </subcellularLocation>
</comment>
<keyword evidence="4" id="KW-0479">Metal-binding</keyword>
<dbReference type="InterPro" id="IPR053793">
    <property type="entry name" value="PB1-like"/>
</dbReference>
<dbReference type="Proteomes" id="UP001634394">
    <property type="component" value="Unassembled WGS sequence"/>
</dbReference>
<feature type="domain" description="PB1" evidence="17">
    <location>
        <begin position="2"/>
        <end position="90"/>
    </location>
</feature>
<dbReference type="GO" id="GO:0005737">
    <property type="term" value="C:cytoplasm"/>
    <property type="evidence" value="ECO:0007669"/>
    <property type="project" value="UniProtKB-SubCell"/>
</dbReference>
<feature type="domain" description="ZZ-type" evidence="16">
    <location>
        <begin position="103"/>
        <end position="153"/>
    </location>
</feature>
<dbReference type="CDD" id="cd14320">
    <property type="entry name" value="UBA_SQSTM"/>
    <property type="match status" value="1"/>
</dbReference>
<name>A0ABD3VJ83_SINWO</name>
<keyword evidence="9" id="KW-0539">Nucleus</keyword>
<dbReference type="InterPro" id="IPR052260">
    <property type="entry name" value="Autophagy_Rcpt_SigReg"/>
</dbReference>
<dbReference type="Gene3D" id="1.10.8.10">
    <property type="entry name" value="DNA helicase RuvA subunit, C-terminal domain"/>
    <property type="match status" value="1"/>
</dbReference>
<evidence type="ECO:0000256" key="7">
    <source>
        <dbReference type="ARBA" id="ARBA00022833"/>
    </source>
</evidence>
<dbReference type="InterPro" id="IPR033741">
    <property type="entry name" value="SQSTM_UBA"/>
</dbReference>